<gene>
    <name evidence="5" type="ORF">K505DRAFT_229848</name>
</gene>
<evidence type="ECO:0000256" key="1">
    <source>
        <dbReference type="ARBA" id="ARBA00022658"/>
    </source>
</evidence>
<dbReference type="Gene3D" id="2.130.10.30">
    <property type="entry name" value="Regulator of chromosome condensation 1/beta-lactamase-inhibitor protein II"/>
    <property type="match status" value="2"/>
</dbReference>
<feature type="repeat" description="RCC1" evidence="3">
    <location>
        <begin position="192"/>
        <end position="240"/>
    </location>
</feature>
<dbReference type="Proteomes" id="UP000799757">
    <property type="component" value="Unassembled WGS sequence"/>
</dbReference>
<dbReference type="InterPro" id="IPR009091">
    <property type="entry name" value="RCC1/BLIP-II"/>
</dbReference>
<dbReference type="PANTHER" id="PTHR45982:SF5">
    <property type="entry name" value="RCC DOMAIN-CONTAINING PROTEIN ATS1"/>
    <property type="match status" value="1"/>
</dbReference>
<dbReference type="PRINTS" id="PR00633">
    <property type="entry name" value="RCCNDNSATION"/>
</dbReference>
<dbReference type="InterPro" id="IPR058923">
    <property type="entry name" value="RCC1-like_dom"/>
</dbReference>
<name>A0A6A6XWH4_9PLEO</name>
<accession>A0A6A6XWH4</accession>
<organism evidence="5 6">
    <name type="scientific">Melanomma pulvis-pyrius CBS 109.77</name>
    <dbReference type="NCBI Taxonomy" id="1314802"/>
    <lineage>
        <taxon>Eukaryota</taxon>
        <taxon>Fungi</taxon>
        <taxon>Dikarya</taxon>
        <taxon>Ascomycota</taxon>
        <taxon>Pezizomycotina</taxon>
        <taxon>Dothideomycetes</taxon>
        <taxon>Pleosporomycetidae</taxon>
        <taxon>Pleosporales</taxon>
        <taxon>Melanommataceae</taxon>
        <taxon>Melanomma</taxon>
    </lineage>
</organism>
<evidence type="ECO:0000313" key="5">
    <source>
        <dbReference type="EMBL" id="KAF2799947.1"/>
    </source>
</evidence>
<dbReference type="PANTHER" id="PTHR45982">
    <property type="entry name" value="REGULATOR OF CHROMOSOME CONDENSATION"/>
    <property type="match status" value="1"/>
</dbReference>
<dbReference type="InterPro" id="IPR000408">
    <property type="entry name" value="Reg_chr_condens"/>
</dbReference>
<dbReference type="PROSITE" id="PS00626">
    <property type="entry name" value="RCC1_2"/>
    <property type="match status" value="1"/>
</dbReference>
<dbReference type="EMBL" id="MU001755">
    <property type="protein sequence ID" value="KAF2799947.1"/>
    <property type="molecule type" value="Genomic_DNA"/>
</dbReference>
<proteinExistence type="predicted"/>
<evidence type="ECO:0000256" key="2">
    <source>
        <dbReference type="ARBA" id="ARBA00022737"/>
    </source>
</evidence>
<dbReference type="AlphaFoldDB" id="A0A6A6XWH4"/>
<feature type="repeat" description="RCC1" evidence="3">
    <location>
        <begin position="320"/>
        <end position="376"/>
    </location>
</feature>
<keyword evidence="6" id="KW-1185">Reference proteome</keyword>
<dbReference type="InterPro" id="IPR051553">
    <property type="entry name" value="Ran_GTPase-activating"/>
</dbReference>
<feature type="repeat" description="RCC1" evidence="3">
    <location>
        <begin position="6"/>
        <end position="60"/>
    </location>
</feature>
<dbReference type="Pfam" id="PF25390">
    <property type="entry name" value="WD40_RLD"/>
    <property type="match status" value="1"/>
</dbReference>
<keyword evidence="2" id="KW-0677">Repeat</keyword>
<evidence type="ECO:0000259" key="4">
    <source>
        <dbReference type="Pfam" id="PF25390"/>
    </source>
</evidence>
<sequence>MEETVHALYAFGSNTHCQLGLPHNNIDKVTTPTLAAYTIDKEGIISIQGGAKHTLIHDKNGRTVFGAGDNESAQLGTYFHVGLRSEIINYAMRSEQSTKTPLRYDTFEQLYKNIDFCAAGWKSTAYIVNRTASSPDGEDYAEVFTEGTCRWGELSRGQQVTPLSSTFETRLPGKVASFAAGTHHYVAVLENGDVYGWGKTRLGQLGDSTDPIISPMKIPSITPAYKVICGHDFTYIVGRRGSNGQRVMGRDKHGILNIPPDIRGWKDIQATWHAIFVLFENGKLIAWGKNDLWELVPPNLPPLDQIACGTEHILAVTKDGRLLAWGWGEDGNCGDLSAIPTLRPNIVSGCWNEISIPGKICKIGAGPNTSFVLTDVPRPTAPVGKLPTMFGLPTK</sequence>
<dbReference type="SUPFAM" id="SSF50985">
    <property type="entry name" value="RCC1/BLIP-II"/>
    <property type="match status" value="1"/>
</dbReference>
<protein>
    <submittedName>
        <fullName evidence="5">RCC1/BLIP-II</fullName>
    </submittedName>
</protein>
<feature type="repeat" description="RCC1" evidence="3">
    <location>
        <begin position="282"/>
        <end position="319"/>
    </location>
</feature>
<dbReference type="OrthoDB" id="5370059at2759"/>
<reference evidence="5" key="1">
    <citation type="journal article" date="2020" name="Stud. Mycol.">
        <title>101 Dothideomycetes genomes: a test case for predicting lifestyles and emergence of pathogens.</title>
        <authorList>
            <person name="Haridas S."/>
            <person name="Albert R."/>
            <person name="Binder M."/>
            <person name="Bloem J."/>
            <person name="Labutti K."/>
            <person name="Salamov A."/>
            <person name="Andreopoulos B."/>
            <person name="Baker S."/>
            <person name="Barry K."/>
            <person name="Bills G."/>
            <person name="Bluhm B."/>
            <person name="Cannon C."/>
            <person name="Castanera R."/>
            <person name="Culley D."/>
            <person name="Daum C."/>
            <person name="Ezra D."/>
            <person name="Gonzalez J."/>
            <person name="Henrissat B."/>
            <person name="Kuo A."/>
            <person name="Liang C."/>
            <person name="Lipzen A."/>
            <person name="Lutzoni F."/>
            <person name="Magnuson J."/>
            <person name="Mondo S."/>
            <person name="Nolan M."/>
            <person name="Ohm R."/>
            <person name="Pangilinan J."/>
            <person name="Park H.-J."/>
            <person name="Ramirez L."/>
            <person name="Alfaro M."/>
            <person name="Sun H."/>
            <person name="Tritt A."/>
            <person name="Yoshinaga Y."/>
            <person name="Zwiers L.-H."/>
            <person name="Turgeon B."/>
            <person name="Goodwin S."/>
            <person name="Spatafora J."/>
            <person name="Crous P."/>
            <person name="Grigoriev I."/>
        </authorList>
    </citation>
    <scope>NUCLEOTIDE SEQUENCE</scope>
    <source>
        <strain evidence="5">CBS 109.77</strain>
    </source>
</reference>
<feature type="repeat" description="RCC1" evidence="3">
    <location>
        <begin position="141"/>
        <end position="191"/>
    </location>
</feature>
<evidence type="ECO:0000256" key="3">
    <source>
        <dbReference type="PROSITE-ProRule" id="PRU00235"/>
    </source>
</evidence>
<dbReference type="PROSITE" id="PS50012">
    <property type="entry name" value="RCC1_3"/>
    <property type="match status" value="5"/>
</dbReference>
<feature type="domain" description="RCC1-like" evidence="4">
    <location>
        <begin position="8"/>
        <end position="372"/>
    </location>
</feature>
<keyword evidence="1" id="KW-0344">Guanine-nucleotide releasing factor</keyword>
<evidence type="ECO:0000313" key="6">
    <source>
        <dbReference type="Proteomes" id="UP000799757"/>
    </source>
</evidence>